<accession>A0A178K3I2</accession>
<evidence type="ECO:0000313" key="4">
    <source>
        <dbReference type="Proteomes" id="UP000078503"/>
    </source>
</evidence>
<evidence type="ECO:0000313" key="3">
    <source>
        <dbReference type="EMBL" id="OAN11666.1"/>
    </source>
</evidence>
<dbReference type="Pfam" id="PF10908">
    <property type="entry name" value="Tlde1_dom"/>
    <property type="match status" value="1"/>
</dbReference>
<name>A0A178K3I2_9GAMM</name>
<sequence>MSWQYAQATGELYFNGEFVATGYSGKAEDTNKPKMQHMKNLGPIPRGEYKIHEPRRSPRTGPYVLPLSPVGHGAWNRTDFQIHGDSIKNSGTASSGCIIPPRNICKKIWGSGERKLIVIEKFD</sequence>
<dbReference type="STRING" id="858640.A3K86_22390"/>
<dbReference type="AlphaFoldDB" id="A0A178K3I2"/>
<evidence type="ECO:0000256" key="1">
    <source>
        <dbReference type="SAM" id="MobiDB-lite"/>
    </source>
</evidence>
<gene>
    <name evidence="3" type="ORF">A3K86_22390</name>
</gene>
<dbReference type="Proteomes" id="UP000078503">
    <property type="component" value="Unassembled WGS sequence"/>
</dbReference>
<proteinExistence type="predicted"/>
<organism evidence="3 4">
    <name type="scientific">Photobacterium jeanii</name>
    <dbReference type="NCBI Taxonomy" id="858640"/>
    <lineage>
        <taxon>Bacteria</taxon>
        <taxon>Pseudomonadati</taxon>
        <taxon>Pseudomonadota</taxon>
        <taxon>Gammaproteobacteria</taxon>
        <taxon>Vibrionales</taxon>
        <taxon>Vibrionaceae</taxon>
        <taxon>Photobacterium</taxon>
    </lineage>
</organism>
<reference evidence="3 4" key="1">
    <citation type="submission" date="2016-03" db="EMBL/GenBank/DDBJ databases">
        <title>Photobacterium proteolyticum sp. nov. a protease producing bacterium isolated from ocean sediments of Laizhou Bay.</title>
        <authorList>
            <person name="Li Y."/>
        </authorList>
    </citation>
    <scope>NUCLEOTIDE SEQUENCE [LARGE SCALE GENOMIC DNA]</scope>
    <source>
        <strain evidence="3 4">R-40508</strain>
    </source>
</reference>
<comment type="caution">
    <text evidence="3">The sequence shown here is derived from an EMBL/GenBank/DDBJ whole genome shotgun (WGS) entry which is preliminary data.</text>
</comment>
<feature type="region of interest" description="Disordered" evidence="1">
    <location>
        <begin position="25"/>
        <end position="63"/>
    </location>
</feature>
<dbReference type="RefSeq" id="WP_068336961.1">
    <property type="nucleotide sequence ID" value="NZ_LVHF01000033.1"/>
</dbReference>
<feature type="compositionally biased region" description="Basic and acidic residues" evidence="1">
    <location>
        <begin position="47"/>
        <end position="56"/>
    </location>
</feature>
<dbReference type="InterPro" id="IPR021225">
    <property type="entry name" value="Tlde1_dom"/>
</dbReference>
<dbReference type="EMBL" id="LVHF01000033">
    <property type="protein sequence ID" value="OAN11666.1"/>
    <property type="molecule type" value="Genomic_DNA"/>
</dbReference>
<evidence type="ECO:0000259" key="2">
    <source>
        <dbReference type="Pfam" id="PF10908"/>
    </source>
</evidence>
<keyword evidence="4" id="KW-1185">Reference proteome</keyword>
<protein>
    <recommendedName>
        <fullName evidence="2">Tlde1 domain-containing protein</fullName>
    </recommendedName>
</protein>
<feature type="domain" description="Tlde1" evidence="2">
    <location>
        <begin position="21"/>
        <end position="103"/>
    </location>
</feature>
<dbReference type="OrthoDB" id="7569468at2"/>